<proteinExistence type="predicted"/>
<dbReference type="EMBL" id="MK072391">
    <property type="protein sequence ID" value="AYV83585.1"/>
    <property type="molecule type" value="Genomic_DNA"/>
</dbReference>
<organism evidence="1">
    <name type="scientific">Hyperionvirus sp</name>
    <dbReference type="NCBI Taxonomy" id="2487770"/>
    <lineage>
        <taxon>Viruses</taxon>
        <taxon>Varidnaviria</taxon>
        <taxon>Bamfordvirae</taxon>
        <taxon>Nucleocytoviricota</taxon>
        <taxon>Megaviricetes</taxon>
        <taxon>Imitervirales</taxon>
        <taxon>Mimiviridae</taxon>
        <taxon>Klosneuvirinae</taxon>
    </lineage>
</organism>
<protein>
    <submittedName>
        <fullName evidence="1">Uncharacterized protein</fullName>
    </submittedName>
</protein>
<reference evidence="1" key="1">
    <citation type="submission" date="2018-10" db="EMBL/GenBank/DDBJ databases">
        <title>Hidden diversity of soil giant viruses.</title>
        <authorList>
            <person name="Schulz F."/>
            <person name="Alteio L."/>
            <person name="Goudeau D."/>
            <person name="Ryan E.M."/>
            <person name="Malmstrom R.R."/>
            <person name="Blanchard J."/>
            <person name="Woyke T."/>
        </authorList>
    </citation>
    <scope>NUCLEOTIDE SEQUENCE</scope>
    <source>
        <strain evidence="1">HYV1</strain>
    </source>
</reference>
<gene>
    <name evidence="1" type="ORF">Hyperionvirus9_2</name>
</gene>
<name>A0A3G5A8M2_9VIRU</name>
<evidence type="ECO:0000313" key="1">
    <source>
        <dbReference type="EMBL" id="AYV83585.1"/>
    </source>
</evidence>
<accession>A0A3G5A8M2</accession>
<sequence length="200" mass="22864">MILCAAGREGLMIGNPSDVIYDHLFDCDDCDVTDNSNNNSLRIRLLKVWKEDGTEVMYEEVDGENEDLESALNSYYCSECFNPFGEVEGAKIRLLNIIEEDHMYNESVLVLSFVPFEKKEIKVEVEQEVVVEEEVAVEPFPYTHCYGAGERDAYEALDRNSATDEEMYEPVEAPVKKKPAKILVKGKKKKKHHDTDEKID</sequence>